<evidence type="ECO:0000313" key="3">
    <source>
        <dbReference type="Proteomes" id="UP001151234"/>
    </source>
</evidence>
<feature type="transmembrane region" description="Helical" evidence="1">
    <location>
        <begin position="156"/>
        <end position="181"/>
    </location>
</feature>
<organism evidence="2 3">
    <name type="scientific">Hoeflea prorocentri</name>
    <dbReference type="NCBI Taxonomy" id="1922333"/>
    <lineage>
        <taxon>Bacteria</taxon>
        <taxon>Pseudomonadati</taxon>
        <taxon>Pseudomonadota</taxon>
        <taxon>Alphaproteobacteria</taxon>
        <taxon>Hyphomicrobiales</taxon>
        <taxon>Rhizobiaceae</taxon>
        <taxon>Hoeflea</taxon>
    </lineage>
</organism>
<name>A0A9X3ULK3_9HYPH</name>
<dbReference type="RefSeq" id="WP_267993269.1">
    <property type="nucleotide sequence ID" value="NZ_JAPJZI010000002.1"/>
</dbReference>
<proteinExistence type="predicted"/>
<accession>A0A9X3ULK3</accession>
<feature type="transmembrane region" description="Helical" evidence="1">
    <location>
        <begin position="62"/>
        <end position="91"/>
    </location>
</feature>
<feature type="transmembrane region" description="Helical" evidence="1">
    <location>
        <begin position="244"/>
        <end position="264"/>
    </location>
</feature>
<protein>
    <recommendedName>
        <fullName evidence="4">Glycerophosphoryl diester phosphodiesterase membrane domain-containing protein</fullName>
    </recommendedName>
</protein>
<dbReference type="AlphaFoldDB" id="A0A9X3ULK3"/>
<feature type="transmembrane region" description="Helical" evidence="1">
    <location>
        <begin position="112"/>
        <end position="144"/>
    </location>
</feature>
<gene>
    <name evidence="2" type="ORF">OQ273_22080</name>
</gene>
<sequence length="270" mass="29575">MGYRIFALCLKQVFGHLGVALRLSWFWLLLGLLLFLGFFGMFGGLDQQAGSEGVQPHAGPPVFLTLLLSIATMVVFLLGGAVIAIGWHRFVLLDEEPQNFFVLRRQWSIGTYVIRGLLIMLILAAVFLPLLLILVLVFGSVIFGSVTNEGGSSNSLFVMAAFLLLVNVAATWVILRIGLVLPTIAVDKRISFGESIRLTRHVAGPLLVTAVCIVVFNFIPTFLFEIVSTQSTALEIVRMAFTTAFSWISFLVSIGILTVVYGHCAENRPV</sequence>
<evidence type="ECO:0008006" key="4">
    <source>
        <dbReference type="Google" id="ProtNLM"/>
    </source>
</evidence>
<feature type="transmembrane region" description="Helical" evidence="1">
    <location>
        <begin position="202"/>
        <end position="224"/>
    </location>
</feature>
<evidence type="ECO:0000256" key="1">
    <source>
        <dbReference type="SAM" id="Phobius"/>
    </source>
</evidence>
<evidence type="ECO:0000313" key="2">
    <source>
        <dbReference type="EMBL" id="MDA5401277.1"/>
    </source>
</evidence>
<keyword evidence="1" id="KW-0812">Transmembrane</keyword>
<comment type="caution">
    <text evidence="2">The sequence shown here is derived from an EMBL/GenBank/DDBJ whole genome shotgun (WGS) entry which is preliminary data.</text>
</comment>
<feature type="transmembrane region" description="Helical" evidence="1">
    <location>
        <begin position="20"/>
        <end position="42"/>
    </location>
</feature>
<keyword evidence="1" id="KW-0472">Membrane</keyword>
<keyword evidence="3" id="KW-1185">Reference proteome</keyword>
<dbReference type="Proteomes" id="UP001151234">
    <property type="component" value="Unassembled WGS sequence"/>
</dbReference>
<keyword evidence="1" id="KW-1133">Transmembrane helix</keyword>
<reference evidence="2" key="1">
    <citation type="submission" date="2022-11" db="EMBL/GenBank/DDBJ databases">
        <title>Draft genome sequence of Hoeflea poritis E7-10 and Hoeflea prorocentri PM5-8, separated from scleractinian coral Porites lutea and marine dinoflagellate.</title>
        <authorList>
            <person name="Zhang G."/>
            <person name="Wei Q."/>
            <person name="Cai L."/>
        </authorList>
    </citation>
    <scope>NUCLEOTIDE SEQUENCE</scope>
    <source>
        <strain evidence="2">PM5-8</strain>
    </source>
</reference>
<dbReference type="EMBL" id="JAPJZI010000002">
    <property type="protein sequence ID" value="MDA5401277.1"/>
    <property type="molecule type" value="Genomic_DNA"/>
</dbReference>